<sequence>KNLKSLLYLMVLVTLLAISVTGVAVASATEHNPESIVRFCMDWPTYIDPAVGSDYSDTMAIVQLHDSLIFPNLDGSIRPHLAEKWDISDDFLTYTFYLKEGVKFHNGDELTAEDVVFSTERLVSIGEGRAYILQSKDTQGNIISGIESVKAIDDYTVEFKLARPFGPFVLALANLYILNKSQVMENIDKSEKMYGEMGDYGKKWLLTNDAGSGPYTVKEMKMEESLLGEKFD</sequence>
<dbReference type="PANTHER" id="PTHR30290:SF9">
    <property type="entry name" value="OLIGOPEPTIDE-BINDING PROTEIN APPA"/>
    <property type="match status" value="1"/>
</dbReference>
<dbReference type="SUPFAM" id="SSF53850">
    <property type="entry name" value="Periplasmic binding protein-like II"/>
    <property type="match status" value="1"/>
</dbReference>
<evidence type="ECO:0000313" key="5">
    <source>
        <dbReference type="EMBL" id="GAG52115.1"/>
    </source>
</evidence>
<protein>
    <recommendedName>
        <fullName evidence="4">Solute-binding protein family 5 domain-containing protein</fullName>
    </recommendedName>
</protein>
<accession>X0Y8K4</accession>
<name>X0Y8K4_9ZZZZ</name>
<proteinExistence type="inferred from homology"/>
<feature type="non-terminal residue" evidence="5">
    <location>
        <position position="232"/>
    </location>
</feature>
<dbReference type="InterPro" id="IPR023765">
    <property type="entry name" value="SBP_5_CS"/>
</dbReference>
<dbReference type="GO" id="GO:0015833">
    <property type="term" value="P:peptide transport"/>
    <property type="evidence" value="ECO:0007669"/>
    <property type="project" value="TreeGrafter"/>
</dbReference>
<dbReference type="GO" id="GO:1904680">
    <property type="term" value="F:peptide transmembrane transporter activity"/>
    <property type="evidence" value="ECO:0007669"/>
    <property type="project" value="TreeGrafter"/>
</dbReference>
<dbReference type="EMBL" id="BARS01052200">
    <property type="protein sequence ID" value="GAG52115.1"/>
    <property type="molecule type" value="Genomic_DNA"/>
</dbReference>
<evidence type="ECO:0000256" key="1">
    <source>
        <dbReference type="ARBA" id="ARBA00005695"/>
    </source>
</evidence>
<keyword evidence="3" id="KW-0732">Signal</keyword>
<evidence type="ECO:0000256" key="3">
    <source>
        <dbReference type="ARBA" id="ARBA00022729"/>
    </source>
</evidence>
<feature type="non-terminal residue" evidence="5">
    <location>
        <position position="1"/>
    </location>
</feature>
<dbReference type="PANTHER" id="PTHR30290">
    <property type="entry name" value="PERIPLASMIC BINDING COMPONENT OF ABC TRANSPORTER"/>
    <property type="match status" value="1"/>
</dbReference>
<dbReference type="InterPro" id="IPR000914">
    <property type="entry name" value="SBP_5_dom"/>
</dbReference>
<evidence type="ECO:0000259" key="4">
    <source>
        <dbReference type="Pfam" id="PF00496"/>
    </source>
</evidence>
<feature type="domain" description="Solute-binding protein family 5" evidence="4">
    <location>
        <begin position="77"/>
        <end position="231"/>
    </location>
</feature>
<dbReference type="InterPro" id="IPR039424">
    <property type="entry name" value="SBP_5"/>
</dbReference>
<organism evidence="5">
    <name type="scientific">marine sediment metagenome</name>
    <dbReference type="NCBI Taxonomy" id="412755"/>
    <lineage>
        <taxon>unclassified sequences</taxon>
        <taxon>metagenomes</taxon>
        <taxon>ecological metagenomes</taxon>
    </lineage>
</organism>
<dbReference type="PROSITE" id="PS01040">
    <property type="entry name" value="SBP_BACTERIAL_5"/>
    <property type="match status" value="1"/>
</dbReference>
<dbReference type="Pfam" id="PF00496">
    <property type="entry name" value="SBP_bac_5"/>
    <property type="match status" value="1"/>
</dbReference>
<dbReference type="AlphaFoldDB" id="X0Y8K4"/>
<comment type="similarity">
    <text evidence="1">Belongs to the bacterial solute-binding protein 5 family.</text>
</comment>
<evidence type="ECO:0000256" key="2">
    <source>
        <dbReference type="ARBA" id="ARBA00022448"/>
    </source>
</evidence>
<keyword evidence="2" id="KW-0813">Transport</keyword>
<reference evidence="5" key="1">
    <citation type="journal article" date="2014" name="Front. Microbiol.">
        <title>High frequency of phylogenetically diverse reductive dehalogenase-homologous genes in deep subseafloor sedimentary metagenomes.</title>
        <authorList>
            <person name="Kawai M."/>
            <person name="Futagami T."/>
            <person name="Toyoda A."/>
            <person name="Takaki Y."/>
            <person name="Nishi S."/>
            <person name="Hori S."/>
            <person name="Arai W."/>
            <person name="Tsubouchi T."/>
            <person name="Morono Y."/>
            <person name="Uchiyama I."/>
            <person name="Ito T."/>
            <person name="Fujiyama A."/>
            <person name="Inagaki F."/>
            <person name="Takami H."/>
        </authorList>
    </citation>
    <scope>NUCLEOTIDE SEQUENCE</scope>
    <source>
        <strain evidence="5">Expedition CK06-06</strain>
    </source>
</reference>
<comment type="caution">
    <text evidence="5">The sequence shown here is derived from an EMBL/GenBank/DDBJ whole genome shotgun (WGS) entry which is preliminary data.</text>
</comment>
<dbReference type="Gene3D" id="3.40.190.10">
    <property type="entry name" value="Periplasmic binding protein-like II"/>
    <property type="match status" value="1"/>
</dbReference>
<gene>
    <name evidence="5" type="ORF">S01H1_77643</name>
</gene>